<keyword evidence="4" id="KW-1185">Reference proteome</keyword>
<feature type="chain" id="PRO_5043773565" description="Fibroin light chain" evidence="2">
    <location>
        <begin position="17"/>
        <end position="268"/>
    </location>
</feature>
<evidence type="ECO:0000256" key="1">
    <source>
        <dbReference type="PIRNR" id="PIRNR005765"/>
    </source>
</evidence>
<gene>
    <name evidence="3" type="ORF">EEDITHA_LOCUS4277</name>
</gene>
<keyword evidence="2" id="KW-0732">Signal</keyword>
<accession>A0AAU9TQ90</accession>
<feature type="signal peptide" evidence="2">
    <location>
        <begin position="1"/>
        <end position="16"/>
    </location>
</feature>
<evidence type="ECO:0000313" key="4">
    <source>
        <dbReference type="Proteomes" id="UP001153954"/>
    </source>
</evidence>
<dbReference type="InterPro" id="IPR008660">
    <property type="entry name" value="L-fibroin"/>
</dbReference>
<evidence type="ECO:0000256" key="2">
    <source>
        <dbReference type="SAM" id="SignalP"/>
    </source>
</evidence>
<protein>
    <recommendedName>
        <fullName evidence="1">Fibroin light chain</fullName>
        <shortName evidence="1">Fib-L</shortName>
    </recommendedName>
    <alternativeName>
        <fullName evidence="1">L-fibroin</fullName>
    </alternativeName>
</protein>
<sequence length="268" mass="28178">MLSIALILLVAQSAFAAPSSVDVNFYKINDIPSVRDNGELVSSYMTDRSFEYIDGGDVPLYAQMVMQTINDFANVPDPGTKATAAVQTIATMGELANGIPGDACEAAALVNAYAYSVSTGNSAGLRVAVANYVQRVAGYIDTIVQLVVNPNGVRYSSGPKGKCLGGGRSYQFEEAWDAILNNANAYQVGLLNEEYCAARRMYNAFNIRSNNLAAAITATSTSQVNQIAQIALPQLAQFLRAVAGGGNPAQAGANAKVAILQALGKVTY</sequence>
<comment type="caution">
    <text evidence="3">The sequence shown here is derived from an EMBL/GenBank/DDBJ whole genome shotgun (WGS) entry which is preliminary data.</text>
</comment>
<comment type="function">
    <text evidence="1">It is likely that the major role of L-chain is to prevent the retention of H-chain in ER by forming the disulfide linkage.</text>
</comment>
<comment type="subunit">
    <text evidence="1">Silk fibroin elementary unit consists in a disulfide-linked heavy and light chain and a p25 glycoprotein in molar ratios of 6:6:1. This results in a complex of approximately 2.3 MDa.</text>
</comment>
<dbReference type="AlphaFoldDB" id="A0AAU9TQ90"/>
<dbReference type="PIRSF" id="PIRSF005765">
    <property type="entry name" value="L-fibroin"/>
    <property type="match status" value="1"/>
</dbReference>
<comment type="subcellular location">
    <subcellularLocation>
        <location evidence="1">Secreted</location>
    </subcellularLocation>
</comment>
<dbReference type="GO" id="GO:0005576">
    <property type="term" value="C:extracellular region"/>
    <property type="evidence" value="ECO:0007669"/>
    <property type="project" value="UniProtKB-SubCell"/>
</dbReference>
<keyword evidence="1" id="KW-0737">Silk protein</keyword>
<dbReference type="EMBL" id="CAKOGL010000007">
    <property type="protein sequence ID" value="CAH2088083.1"/>
    <property type="molecule type" value="Genomic_DNA"/>
</dbReference>
<proteinExistence type="predicted"/>
<dbReference type="Pfam" id="PF05849">
    <property type="entry name" value="L-fibroin"/>
    <property type="match status" value="1"/>
</dbReference>
<organism evidence="3 4">
    <name type="scientific">Euphydryas editha</name>
    <name type="common">Edith's checkerspot</name>
    <dbReference type="NCBI Taxonomy" id="104508"/>
    <lineage>
        <taxon>Eukaryota</taxon>
        <taxon>Metazoa</taxon>
        <taxon>Ecdysozoa</taxon>
        <taxon>Arthropoda</taxon>
        <taxon>Hexapoda</taxon>
        <taxon>Insecta</taxon>
        <taxon>Pterygota</taxon>
        <taxon>Neoptera</taxon>
        <taxon>Endopterygota</taxon>
        <taxon>Lepidoptera</taxon>
        <taxon>Glossata</taxon>
        <taxon>Ditrysia</taxon>
        <taxon>Papilionoidea</taxon>
        <taxon>Nymphalidae</taxon>
        <taxon>Nymphalinae</taxon>
        <taxon>Euphydryas</taxon>
    </lineage>
</organism>
<dbReference type="Proteomes" id="UP001153954">
    <property type="component" value="Unassembled WGS sequence"/>
</dbReference>
<keyword evidence="1" id="KW-0964">Secreted</keyword>
<name>A0AAU9TQ90_EUPED</name>
<evidence type="ECO:0000313" key="3">
    <source>
        <dbReference type="EMBL" id="CAH2088083.1"/>
    </source>
</evidence>
<reference evidence="3" key="1">
    <citation type="submission" date="2022-03" db="EMBL/GenBank/DDBJ databases">
        <authorList>
            <person name="Tunstrom K."/>
        </authorList>
    </citation>
    <scope>NUCLEOTIDE SEQUENCE</scope>
</reference>